<accession>A0ABD1XJ64</accession>
<reference evidence="1 2" key="1">
    <citation type="submission" date="2024-09" db="EMBL/GenBank/DDBJ databases">
        <title>Chromosome-scale assembly of Riccia fluitans.</title>
        <authorList>
            <person name="Paukszto L."/>
            <person name="Sawicki J."/>
            <person name="Karawczyk K."/>
            <person name="Piernik-Szablinska J."/>
            <person name="Szczecinska M."/>
            <person name="Mazdziarz M."/>
        </authorList>
    </citation>
    <scope>NUCLEOTIDE SEQUENCE [LARGE SCALE GENOMIC DNA]</scope>
    <source>
        <strain evidence="1">Rf_01</strain>
        <tissue evidence="1">Aerial parts of the thallus</tissue>
    </source>
</reference>
<organism evidence="1 2">
    <name type="scientific">Riccia fluitans</name>
    <dbReference type="NCBI Taxonomy" id="41844"/>
    <lineage>
        <taxon>Eukaryota</taxon>
        <taxon>Viridiplantae</taxon>
        <taxon>Streptophyta</taxon>
        <taxon>Embryophyta</taxon>
        <taxon>Marchantiophyta</taxon>
        <taxon>Marchantiopsida</taxon>
        <taxon>Marchantiidae</taxon>
        <taxon>Marchantiales</taxon>
        <taxon>Ricciaceae</taxon>
        <taxon>Riccia</taxon>
    </lineage>
</organism>
<gene>
    <name evidence="1" type="ORF">R1flu_027555</name>
</gene>
<dbReference type="Proteomes" id="UP001605036">
    <property type="component" value="Unassembled WGS sequence"/>
</dbReference>
<proteinExistence type="predicted"/>
<evidence type="ECO:0000313" key="2">
    <source>
        <dbReference type="Proteomes" id="UP001605036"/>
    </source>
</evidence>
<sequence length="105" mass="12487">MDNYQGVIPFIWKRIRQYRFRDSYQQMNKEYYHPRRRRQTVMKSTSMGRRSWGLKMPKLRVCASFPGTSNKRIGASDDEYDSVGLNYMLKGGSMVAASAYNKWER</sequence>
<protein>
    <submittedName>
        <fullName evidence="1">Uncharacterized protein</fullName>
    </submittedName>
</protein>
<comment type="caution">
    <text evidence="1">The sequence shown here is derived from an EMBL/GenBank/DDBJ whole genome shotgun (WGS) entry which is preliminary data.</text>
</comment>
<dbReference type="AlphaFoldDB" id="A0ABD1XJ64"/>
<dbReference type="EMBL" id="JBHFFA010000008">
    <property type="protein sequence ID" value="KAL2608982.1"/>
    <property type="molecule type" value="Genomic_DNA"/>
</dbReference>
<name>A0ABD1XJ64_9MARC</name>
<evidence type="ECO:0000313" key="1">
    <source>
        <dbReference type="EMBL" id="KAL2608982.1"/>
    </source>
</evidence>
<keyword evidence="2" id="KW-1185">Reference proteome</keyword>